<feature type="domain" description="NodB homology" evidence="2">
    <location>
        <begin position="111"/>
        <end position="308"/>
    </location>
</feature>
<evidence type="ECO:0000313" key="3">
    <source>
        <dbReference type="EMBL" id="MDF9409174.1"/>
    </source>
</evidence>
<dbReference type="InterPro" id="IPR002509">
    <property type="entry name" value="NODB_dom"/>
</dbReference>
<dbReference type="PANTHER" id="PTHR34216:SF7">
    <property type="entry name" value="POLY-BETA-1,6-N-ACETYL-D-GLUCOSAMINE N-DEACETYLASE"/>
    <property type="match status" value="1"/>
</dbReference>
<dbReference type="GO" id="GO:0016810">
    <property type="term" value="F:hydrolase activity, acting on carbon-nitrogen (but not peptide) bonds"/>
    <property type="evidence" value="ECO:0007669"/>
    <property type="project" value="InterPro"/>
</dbReference>
<evidence type="ECO:0000256" key="1">
    <source>
        <dbReference type="ARBA" id="ARBA00022729"/>
    </source>
</evidence>
<dbReference type="PANTHER" id="PTHR34216">
    <property type="match status" value="1"/>
</dbReference>
<dbReference type="EMBL" id="JAKOAV010000025">
    <property type="protein sequence ID" value="MDF9409174.1"/>
    <property type="molecule type" value="Genomic_DNA"/>
</dbReference>
<protein>
    <submittedName>
        <fullName evidence="3">Polysaccharide deacetylase family protein</fullName>
    </submittedName>
</protein>
<reference evidence="3" key="1">
    <citation type="submission" date="2022-02" db="EMBL/GenBank/DDBJ databases">
        <authorList>
            <person name="Leng L."/>
        </authorList>
    </citation>
    <scope>NUCLEOTIDE SEQUENCE</scope>
    <source>
        <strain evidence="3">JI</strain>
    </source>
</reference>
<dbReference type="AlphaFoldDB" id="A0A9X4JTR5"/>
<dbReference type="RefSeq" id="WP_277444617.1">
    <property type="nucleotide sequence ID" value="NZ_JAKOAV010000025.1"/>
</dbReference>
<comment type="caution">
    <text evidence="3">The sequence shown here is derived from an EMBL/GenBank/DDBJ whole genome shotgun (WGS) entry which is preliminary data.</text>
</comment>
<dbReference type="Pfam" id="PF01522">
    <property type="entry name" value="Polysacc_deac_1"/>
    <property type="match status" value="1"/>
</dbReference>
<dbReference type="PROSITE" id="PS51677">
    <property type="entry name" value="NODB"/>
    <property type="match status" value="1"/>
</dbReference>
<dbReference type="CDD" id="cd10918">
    <property type="entry name" value="CE4_NodB_like_5s_6s"/>
    <property type="match status" value="1"/>
</dbReference>
<gene>
    <name evidence="3" type="ORF">L7E55_12545</name>
</gene>
<proteinExistence type="predicted"/>
<accession>A0A9X4JTR5</accession>
<name>A0A9X4JTR5_9FIRM</name>
<dbReference type="Gene3D" id="3.20.20.370">
    <property type="entry name" value="Glycoside hydrolase/deacetylase"/>
    <property type="match status" value="1"/>
</dbReference>
<dbReference type="InterPro" id="IPR011330">
    <property type="entry name" value="Glyco_hydro/deAcase_b/a-brl"/>
</dbReference>
<evidence type="ECO:0000313" key="4">
    <source>
        <dbReference type="Proteomes" id="UP001154312"/>
    </source>
</evidence>
<dbReference type="Proteomes" id="UP001154312">
    <property type="component" value="Unassembled WGS sequence"/>
</dbReference>
<evidence type="ECO:0000259" key="2">
    <source>
        <dbReference type="PROSITE" id="PS51677"/>
    </source>
</evidence>
<dbReference type="GO" id="GO:0005975">
    <property type="term" value="P:carbohydrate metabolic process"/>
    <property type="evidence" value="ECO:0007669"/>
    <property type="project" value="InterPro"/>
</dbReference>
<dbReference type="InterPro" id="IPR051398">
    <property type="entry name" value="Polysacch_Deacetylase"/>
</dbReference>
<keyword evidence="1" id="KW-0732">Signal</keyword>
<organism evidence="3 4">
    <name type="scientific">Pelotomaculum isophthalicicum JI</name>
    <dbReference type="NCBI Taxonomy" id="947010"/>
    <lineage>
        <taxon>Bacteria</taxon>
        <taxon>Bacillati</taxon>
        <taxon>Bacillota</taxon>
        <taxon>Clostridia</taxon>
        <taxon>Eubacteriales</taxon>
        <taxon>Desulfotomaculaceae</taxon>
        <taxon>Pelotomaculum</taxon>
    </lineage>
</organism>
<keyword evidence="4" id="KW-1185">Reference proteome</keyword>
<sequence>MLIIKLLEKHTLMAIIKGTGLFTFCLLICLALPGSSVSMEASAQANQSTTTDQRVAVLVFHAVAEEPANPNTMRPKDLEETFQALMDGGYHPISLEQFHAFIKGQAEVPPRAVLLTFDDGYSDVYKVVLPLTKRYNYPAVVFAVSKWFDRYPRPENSREHLSVEEAKELLSSGLWQIGGHSYDGHRLIIGSHSEAGAYLVTRRLVVEDFRLESEAEYRARVWQDINLNTIALKLAGVTEPKDFAFPYGAFNADLVKMLNEAGYTYLYTNIPGLNEPGQDPSYICRISAGRNAEETIAVLEKYSAQNNN</sequence>
<dbReference type="SUPFAM" id="SSF88713">
    <property type="entry name" value="Glycoside hydrolase/deacetylase"/>
    <property type="match status" value="1"/>
</dbReference>